<dbReference type="Pfam" id="PF00266">
    <property type="entry name" value="Aminotran_5"/>
    <property type="match status" value="1"/>
</dbReference>
<dbReference type="InterPro" id="IPR015421">
    <property type="entry name" value="PyrdxlP-dep_Trfase_major"/>
</dbReference>
<accession>A0A5J6HAJ0</accession>
<dbReference type="KEGG" id="salw:CP975_03120"/>
<name>A0A5J6HAJ0_STRAD</name>
<protein>
    <submittedName>
        <fullName evidence="5">Aminotransferase class V-fold PLP-dependent enzyme</fullName>
    </submittedName>
</protein>
<sequence length="735" mass="79764">MPVMRNYRVTGPVEVPEGILAAMTRRMISHRSAEFRGLFTDVVKRLEPLFGTSGTVLPLTCSGTGGMEAAVASVLRPGERVLVVELGYFGERFAEIAAHHGAHVDVVRAPWGQVVAARDIASRLAEHAYAAVLLTHNETSTGVIAPLREWAAAIRAVSDCLIVVDVVSSLGAAEIAFDELGLDVAVGVTQKALACPPGLALVAVSDRALERAARPGGRSYYLDLAKAAEHARLGTTTYTPALPIVHALDAALRAVEDEGLEQVWRRHAHTARRCREAVRAQGLTVVPPEEHCSPTVTAVRLPSPDAERVRDELATRHDVWVSSGRGGWKSEVLRVGHMGPVPVAEAEACAEAIGACAREAGAAAEVGAAAEAGTAAEVGTATEPSAGRAPFEADAAGELSVRSLASAQDLGPDWDALVADLDAPIFHTRAFLRAYEHHPIQRIRRPRYLEVRDGGGRLLAAAPTYLQGDPLGLLGLAEGEQALLAPVWHAPDAHLLARDERALDSLHRAFADRAAELGASRWGFVNLSADAPLVKALEGRGFRREDLVPRWTLSKRVAPDAETYLASMRRSVRRDYARQLRRYDEQARCFVHRSDYPGLLGLLEMIAASAARNGSPKYYDPGPFAEFLRELGDAVRLVEIRGHDEETLAVAVCFLEERRLQAWAGGYVRGREELRFSPYYALWWEICQLMWATDVATIECGRLNETFKEKMLLTPQNLVALMGPTPVAHALLEKN</sequence>
<keyword evidence="5" id="KW-0808">Transferase</keyword>
<evidence type="ECO:0000313" key="6">
    <source>
        <dbReference type="Proteomes" id="UP000326553"/>
    </source>
</evidence>
<evidence type="ECO:0000256" key="2">
    <source>
        <dbReference type="ARBA" id="ARBA00022898"/>
    </source>
</evidence>
<dbReference type="PANTHER" id="PTHR21152:SF40">
    <property type="entry name" value="ALANINE--GLYOXYLATE AMINOTRANSFERASE"/>
    <property type="match status" value="1"/>
</dbReference>
<dbReference type="GO" id="GO:0004760">
    <property type="term" value="F:L-serine-pyruvate transaminase activity"/>
    <property type="evidence" value="ECO:0007669"/>
    <property type="project" value="TreeGrafter"/>
</dbReference>
<dbReference type="AlphaFoldDB" id="A0A5J6HAJ0"/>
<dbReference type="EMBL" id="CP023695">
    <property type="protein sequence ID" value="QEV16628.1"/>
    <property type="molecule type" value="Genomic_DNA"/>
</dbReference>
<dbReference type="SUPFAM" id="SSF55729">
    <property type="entry name" value="Acyl-CoA N-acyltransferases (Nat)"/>
    <property type="match status" value="1"/>
</dbReference>
<keyword evidence="6" id="KW-1185">Reference proteome</keyword>
<dbReference type="InterPro" id="IPR038740">
    <property type="entry name" value="BioF2-like_GNAT_dom"/>
</dbReference>
<keyword evidence="2" id="KW-0663">Pyridoxal phosphate</keyword>
<keyword evidence="5" id="KW-0032">Aminotransferase</keyword>
<dbReference type="InterPro" id="IPR015422">
    <property type="entry name" value="PyrdxlP-dep_Trfase_small"/>
</dbReference>
<dbReference type="GO" id="GO:0008453">
    <property type="term" value="F:alanine-glyoxylate transaminase activity"/>
    <property type="evidence" value="ECO:0007669"/>
    <property type="project" value="TreeGrafter"/>
</dbReference>
<evidence type="ECO:0000259" key="4">
    <source>
        <dbReference type="Pfam" id="PF13480"/>
    </source>
</evidence>
<evidence type="ECO:0000313" key="5">
    <source>
        <dbReference type="EMBL" id="QEV16628.1"/>
    </source>
</evidence>
<dbReference type="InterPro" id="IPR000192">
    <property type="entry name" value="Aminotrans_V_dom"/>
</dbReference>
<dbReference type="InterPro" id="IPR016181">
    <property type="entry name" value="Acyl_CoA_acyltransferase"/>
</dbReference>
<feature type="domain" description="BioF2-like acetyltransferase" evidence="4">
    <location>
        <begin position="570"/>
        <end position="709"/>
    </location>
</feature>
<dbReference type="PANTHER" id="PTHR21152">
    <property type="entry name" value="AMINOTRANSFERASE CLASS V"/>
    <property type="match status" value="1"/>
</dbReference>
<organism evidence="5 6">
    <name type="scientific">Streptomyces alboniger</name>
    <dbReference type="NCBI Taxonomy" id="132473"/>
    <lineage>
        <taxon>Bacteria</taxon>
        <taxon>Bacillati</taxon>
        <taxon>Actinomycetota</taxon>
        <taxon>Actinomycetes</taxon>
        <taxon>Kitasatosporales</taxon>
        <taxon>Streptomycetaceae</taxon>
        <taxon>Streptomyces</taxon>
        <taxon>Streptomyces aurantiacus group</taxon>
    </lineage>
</organism>
<dbReference type="Gene3D" id="3.40.640.10">
    <property type="entry name" value="Type I PLP-dependent aspartate aminotransferase-like (Major domain)"/>
    <property type="match status" value="1"/>
</dbReference>
<reference evidence="5 6" key="1">
    <citation type="submission" date="2017-09" db="EMBL/GenBank/DDBJ databases">
        <authorList>
            <person name="Lee N."/>
            <person name="Cho B.-K."/>
        </authorList>
    </citation>
    <scope>NUCLEOTIDE SEQUENCE [LARGE SCALE GENOMIC DNA]</scope>
    <source>
        <strain evidence="5 6">ATCC 12461</strain>
    </source>
</reference>
<dbReference type="SUPFAM" id="SSF53383">
    <property type="entry name" value="PLP-dependent transferases"/>
    <property type="match status" value="1"/>
</dbReference>
<dbReference type="Proteomes" id="UP000326553">
    <property type="component" value="Chromosome"/>
</dbReference>
<dbReference type="OrthoDB" id="9766472at2"/>
<dbReference type="InterPro" id="IPR015424">
    <property type="entry name" value="PyrdxlP-dep_Trfase"/>
</dbReference>
<evidence type="ECO:0000259" key="3">
    <source>
        <dbReference type="Pfam" id="PF00266"/>
    </source>
</evidence>
<feature type="domain" description="Aminotransferase class V" evidence="3">
    <location>
        <begin position="22"/>
        <end position="325"/>
    </location>
</feature>
<dbReference type="GO" id="GO:0019265">
    <property type="term" value="P:glycine biosynthetic process, by transamination of glyoxylate"/>
    <property type="evidence" value="ECO:0007669"/>
    <property type="project" value="TreeGrafter"/>
</dbReference>
<dbReference type="Gene3D" id="3.90.1150.10">
    <property type="entry name" value="Aspartate Aminotransferase, domain 1"/>
    <property type="match status" value="1"/>
</dbReference>
<proteinExistence type="predicted"/>
<comment type="cofactor">
    <cofactor evidence="1">
        <name>pyridoxal 5'-phosphate</name>
        <dbReference type="ChEBI" id="CHEBI:597326"/>
    </cofactor>
</comment>
<gene>
    <name evidence="5" type="ORF">CP975_03120</name>
</gene>
<evidence type="ECO:0000256" key="1">
    <source>
        <dbReference type="ARBA" id="ARBA00001933"/>
    </source>
</evidence>
<dbReference type="Gene3D" id="3.40.630.30">
    <property type="match status" value="1"/>
</dbReference>
<dbReference type="Pfam" id="PF13480">
    <property type="entry name" value="Acetyltransf_6"/>
    <property type="match status" value="1"/>
</dbReference>